<evidence type="ECO:0000256" key="3">
    <source>
        <dbReference type="ARBA" id="ARBA00022692"/>
    </source>
</evidence>
<keyword evidence="7 9" id="KW-0675">Receptor</keyword>
<feature type="transmembrane region" description="Helical" evidence="11">
    <location>
        <begin position="147"/>
        <end position="168"/>
    </location>
</feature>
<evidence type="ECO:0000313" key="13">
    <source>
        <dbReference type="EMBL" id="ANO39136.1"/>
    </source>
</evidence>
<feature type="transmembrane region" description="Helical" evidence="11">
    <location>
        <begin position="109"/>
        <end position="127"/>
    </location>
</feature>
<dbReference type="GO" id="GO:0004983">
    <property type="term" value="F:neuropeptide Y receptor activity"/>
    <property type="evidence" value="ECO:0007669"/>
    <property type="project" value="InterPro"/>
</dbReference>
<comment type="similarity">
    <text evidence="2 9">Belongs to the G-protein coupled receptor 1 family.</text>
</comment>
<dbReference type="OrthoDB" id="9046662at2759"/>
<evidence type="ECO:0000256" key="8">
    <source>
        <dbReference type="ARBA" id="ARBA00023224"/>
    </source>
</evidence>
<feature type="transmembrane region" description="Helical" evidence="11">
    <location>
        <begin position="71"/>
        <end position="97"/>
    </location>
</feature>
<feature type="transmembrane region" description="Helical" evidence="11">
    <location>
        <begin position="385"/>
        <end position="405"/>
    </location>
</feature>
<evidence type="ECO:0000256" key="5">
    <source>
        <dbReference type="ARBA" id="ARBA00023040"/>
    </source>
</evidence>
<accession>A0A193KUT9</accession>
<feature type="domain" description="G-protein coupled receptors family 1 profile" evidence="12">
    <location>
        <begin position="89"/>
        <end position="402"/>
    </location>
</feature>
<dbReference type="PRINTS" id="PR00237">
    <property type="entry name" value="GPCRRHODOPSN"/>
</dbReference>
<evidence type="ECO:0000259" key="12">
    <source>
        <dbReference type="PROSITE" id="PS50262"/>
    </source>
</evidence>
<dbReference type="AlphaFoldDB" id="A0A193KUT9"/>
<proteinExistence type="evidence at transcript level"/>
<evidence type="ECO:0000256" key="11">
    <source>
        <dbReference type="SAM" id="Phobius"/>
    </source>
</evidence>
<sequence>MIPMYSDGYNQTFNSMNHEKLRDLIRSCPQLKHSMDFRIPETLIRRANLYILFISKSYLQPIFSTHRVKEIYFTLIFLYSFVSVVGFIFNLTVIVALLKHKTLINITNIYILCLALSDIVLCSFNVPMQTYYEISELANLQTNQCRLLFTSFGIPMYVSSLIILLIAIDRHQMIVHPLNKRITPLKAVFLVLIVLIFSIFSSIPVAMYTISDFVDHFKLFVNISNIPAFPKYCTESWPDNNLRLTYSITTFFILFLCPLLITSGLYVHIYNSLNTKRIYRKNETSRKKRTNKVLSLVVVMFGVCWSPWCIYSLLLEIYSYFYPILKIENTLLKILCQRILDSSSLRQISVNLSFSIANHSQTIDSVVERNQANLMDGRATKAVDMVLKLIAMGSAVVNPFLYGWLNESIRLSMMRLIHPRFLRIFWKENESCSLNTSRVNSENRTFGLTIIHRTTRRKYRNQEKSNLLSPDHKFSSESSPVFISGSPGIKSDNP</sequence>
<evidence type="ECO:0000256" key="10">
    <source>
        <dbReference type="SAM" id="MobiDB-lite"/>
    </source>
</evidence>
<dbReference type="SMART" id="SM01381">
    <property type="entry name" value="7TM_GPCR_Srsx"/>
    <property type="match status" value="1"/>
</dbReference>
<dbReference type="GO" id="GO:0016020">
    <property type="term" value="C:membrane"/>
    <property type="evidence" value="ECO:0007669"/>
    <property type="project" value="UniProtKB-SubCell"/>
</dbReference>
<keyword evidence="4 11" id="KW-1133">Transmembrane helix</keyword>
<dbReference type="InterPro" id="IPR017452">
    <property type="entry name" value="GPCR_Rhodpsn_7TM"/>
</dbReference>
<comment type="subcellular location">
    <subcellularLocation>
        <location evidence="1">Membrane</location>
        <topology evidence="1">Multi-pass membrane protein</topology>
    </subcellularLocation>
</comment>
<protein>
    <submittedName>
        <fullName evidence="13">NPYR-15</fullName>
    </submittedName>
</protein>
<dbReference type="InterPro" id="IPR000276">
    <property type="entry name" value="GPCR_Rhodpsn"/>
</dbReference>
<dbReference type="EMBL" id="KX018975">
    <property type="protein sequence ID" value="ANO39136.1"/>
    <property type="molecule type" value="mRNA"/>
</dbReference>
<keyword evidence="3 9" id="KW-0812">Transmembrane</keyword>
<keyword evidence="8 9" id="KW-0807">Transducer</keyword>
<dbReference type="Pfam" id="PF00001">
    <property type="entry name" value="7tm_1"/>
    <property type="match status" value="1"/>
</dbReference>
<dbReference type="InterPro" id="IPR000611">
    <property type="entry name" value="NPY_rcpt"/>
</dbReference>
<dbReference type="SUPFAM" id="SSF81321">
    <property type="entry name" value="Family A G protein-coupled receptor-like"/>
    <property type="match status" value="1"/>
</dbReference>
<dbReference type="Gene3D" id="1.20.1070.10">
    <property type="entry name" value="Rhodopsin 7-helix transmembrane proteins"/>
    <property type="match status" value="1"/>
</dbReference>
<gene>
    <name evidence="13" type="primary">npyr-15</name>
</gene>
<name>A0A193KUT9_SCHMD</name>
<reference evidence="13" key="1">
    <citation type="journal article" date="2016" name="PLoS Biol.">
        <title>GPCRs Direct Germline Development and Somatic Gonad Function in Planarians.</title>
        <authorList>
            <person name="Saberi A."/>
            <person name="Jamal A."/>
            <person name="Beets I."/>
            <person name="Schoofs L."/>
            <person name="Newmark P.A."/>
        </authorList>
    </citation>
    <scope>NUCLEOTIDE SEQUENCE</scope>
</reference>
<dbReference type="PANTHER" id="PTHR24235:SF29">
    <property type="entry name" value="GH23382P"/>
    <property type="match status" value="1"/>
</dbReference>
<evidence type="ECO:0000256" key="9">
    <source>
        <dbReference type="RuleBase" id="RU000688"/>
    </source>
</evidence>
<organism evidence="13">
    <name type="scientific">Schmidtea mediterranea</name>
    <name type="common">Freshwater planarian flatworm</name>
    <dbReference type="NCBI Taxonomy" id="79327"/>
    <lineage>
        <taxon>Eukaryota</taxon>
        <taxon>Metazoa</taxon>
        <taxon>Spiralia</taxon>
        <taxon>Lophotrochozoa</taxon>
        <taxon>Platyhelminthes</taxon>
        <taxon>Rhabditophora</taxon>
        <taxon>Seriata</taxon>
        <taxon>Tricladida</taxon>
        <taxon>Continenticola</taxon>
        <taxon>Geoplanoidea</taxon>
        <taxon>Dugesiidae</taxon>
        <taxon>Schmidtea</taxon>
    </lineage>
</organism>
<feature type="region of interest" description="Disordered" evidence="10">
    <location>
        <begin position="461"/>
        <end position="494"/>
    </location>
</feature>
<feature type="transmembrane region" description="Helical" evidence="11">
    <location>
        <begin position="188"/>
        <end position="210"/>
    </location>
</feature>
<keyword evidence="6 11" id="KW-0472">Membrane</keyword>
<evidence type="ECO:0000256" key="2">
    <source>
        <dbReference type="ARBA" id="ARBA00010663"/>
    </source>
</evidence>
<feature type="transmembrane region" description="Helical" evidence="11">
    <location>
        <begin position="246"/>
        <end position="273"/>
    </location>
</feature>
<keyword evidence="5 9" id="KW-0297">G-protein coupled receptor</keyword>
<dbReference type="PRINTS" id="PR01012">
    <property type="entry name" value="NRPEPTIDEYR"/>
</dbReference>
<evidence type="ECO:0000256" key="6">
    <source>
        <dbReference type="ARBA" id="ARBA00023136"/>
    </source>
</evidence>
<feature type="transmembrane region" description="Helical" evidence="11">
    <location>
        <begin position="293"/>
        <end position="314"/>
    </location>
</feature>
<dbReference type="PROSITE" id="PS00237">
    <property type="entry name" value="G_PROTEIN_RECEP_F1_1"/>
    <property type="match status" value="1"/>
</dbReference>
<evidence type="ECO:0000256" key="4">
    <source>
        <dbReference type="ARBA" id="ARBA00022989"/>
    </source>
</evidence>
<dbReference type="PANTHER" id="PTHR24235">
    <property type="entry name" value="NEUROPEPTIDE Y RECEPTOR"/>
    <property type="match status" value="1"/>
</dbReference>
<dbReference type="PROSITE" id="PS50262">
    <property type="entry name" value="G_PROTEIN_RECEP_F1_2"/>
    <property type="match status" value="1"/>
</dbReference>
<evidence type="ECO:0000256" key="7">
    <source>
        <dbReference type="ARBA" id="ARBA00023170"/>
    </source>
</evidence>
<evidence type="ECO:0000256" key="1">
    <source>
        <dbReference type="ARBA" id="ARBA00004141"/>
    </source>
</evidence>